<evidence type="ECO:0000313" key="3">
    <source>
        <dbReference type="EMBL" id="KAL0633469.1"/>
    </source>
</evidence>
<feature type="transmembrane region" description="Helical" evidence="2">
    <location>
        <begin position="624"/>
        <end position="646"/>
    </location>
</feature>
<dbReference type="Pfam" id="PF13641">
    <property type="entry name" value="Glyco_tranf_2_3"/>
    <property type="match status" value="1"/>
</dbReference>
<reference evidence="3 4" key="1">
    <citation type="submission" date="2024-02" db="EMBL/GenBank/DDBJ databases">
        <title>Discinaceae phylogenomics.</title>
        <authorList>
            <person name="Dirks A.C."/>
            <person name="James T.Y."/>
        </authorList>
    </citation>
    <scope>NUCLEOTIDE SEQUENCE [LARGE SCALE GENOMIC DNA]</scope>
    <source>
        <strain evidence="3 4">ACD0624</strain>
    </source>
</reference>
<dbReference type="SUPFAM" id="SSF53448">
    <property type="entry name" value="Nucleotide-diphospho-sugar transferases"/>
    <property type="match status" value="1"/>
</dbReference>
<keyword evidence="2" id="KW-0472">Membrane</keyword>
<dbReference type="EMBL" id="JBBBZM010000124">
    <property type="protein sequence ID" value="KAL0633469.1"/>
    <property type="molecule type" value="Genomic_DNA"/>
</dbReference>
<comment type="caution">
    <text evidence="3">The sequence shown here is derived from an EMBL/GenBank/DDBJ whole genome shotgun (WGS) entry which is preliminary data.</text>
</comment>
<feature type="region of interest" description="Disordered" evidence="1">
    <location>
        <begin position="105"/>
        <end position="130"/>
    </location>
</feature>
<evidence type="ECO:0008006" key="5">
    <source>
        <dbReference type="Google" id="ProtNLM"/>
    </source>
</evidence>
<feature type="transmembrane region" description="Helical" evidence="2">
    <location>
        <begin position="214"/>
        <end position="236"/>
    </location>
</feature>
<evidence type="ECO:0000256" key="1">
    <source>
        <dbReference type="SAM" id="MobiDB-lite"/>
    </source>
</evidence>
<gene>
    <name evidence="3" type="ORF">Q9L58_007639</name>
</gene>
<sequence>MEEKRGSRHHLATADNAHLRTLVDFENRRERTHRSKNNELVVEIPVALLDIFERETVIPLTRPRTHSGAAALRIRQRGLEPDPSFVTDGDLTSRARNDSYLGELPRIPSKAYLPPRRHIQRSDSPSASSQASSEIYKGLDNFSFISPAGPSESRISDDSITINHDRAPGDSCIPRESTLRCMMQKPDDVLRRSSIHGIWEKSKMKQAKLERGKWAMLGFEYGVYLLLLLFTYFVLVGRPLWNGLTWYMWLVVARKFAITAGVVIFLGTAAFYAFSPLLIFFEDDVEDSEVEVRDASDTAIIIPCYKSASIIEATLEAAKKVFPPEHIFVIANGNSPTPLDNTEDICKRHGVHHVWIPVGSKIVAQFAGCYVTRAFKYVLLIDDDCALPPNFPIVTDRMTDKIKCIGYTIKSVGVNSSVGTIVQQAQDLEYKMSGLQREFAGKLGSATFPHGAISIWDREFLAEAFKYHPGFSVSEDWFLGHVARVRGSRIKMCSQVFVETETPTNIFMASGSRGGFGEMTVWTQRFHRWNFFFVSGIWYDMGYILGSWKLGWWELGAKLFVWQEVYETMLYLLTPFILPISFIVRPFFALWTFLGVIALYAIHAIIFNGVHLRRKNEMVPWMAVLYYIPYKVILTFINVTSCYWAIFKYAQYFAKRHPKVIDDEKSVEVVVRISESQIFDSRPQSVLTQNSRPQSVLNEKKAIDSASVYS</sequence>
<feature type="transmembrane region" description="Helical" evidence="2">
    <location>
        <begin position="529"/>
        <end position="548"/>
    </location>
</feature>
<dbReference type="Gene3D" id="3.90.550.10">
    <property type="entry name" value="Spore Coat Polysaccharide Biosynthesis Protein SpsA, Chain A"/>
    <property type="match status" value="1"/>
</dbReference>
<keyword evidence="2" id="KW-0812">Transmembrane</keyword>
<feature type="transmembrane region" description="Helical" evidence="2">
    <location>
        <begin position="568"/>
        <end position="584"/>
    </location>
</feature>
<organism evidence="3 4">
    <name type="scientific">Discina gigas</name>
    <dbReference type="NCBI Taxonomy" id="1032678"/>
    <lineage>
        <taxon>Eukaryota</taxon>
        <taxon>Fungi</taxon>
        <taxon>Dikarya</taxon>
        <taxon>Ascomycota</taxon>
        <taxon>Pezizomycotina</taxon>
        <taxon>Pezizomycetes</taxon>
        <taxon>Pezizales</taxon>
        <taxon>Discinaceae</taxon>
        <taxon>Discina</taxon>
    </lineage>
</organism>
<evidence type="ECO:0000256" key="2">
    <source>
        <dbReference type="SAM" id="Phobius"/>
    </source>
</evidence>
<feature type="region of interest" description="Disordered" evidence="1">
    <location>
        <begin position="81"/>
        <end position="100"/>
    </location>
</feature>
<feature type="transmembrane region" description="Helical" evidence="2">
    <location>
        <begin position="256"/>
        <end position="281"/>
    </location>
</feature>
<name>A0ABR3GBZ8_9PEZI</name>
<keyword evidence="4" id="KW-1185">Reference proteome</keyword>
<evidence type="ECO:0000313" key="4">
    <source>
        <dbReference type="Proteomes" id="UP001447188"/>
    </source>
</evidence>
<accession>A0ABR3GBZ8</accession>
<dbReference type="Proteomes" id="UP001447188">
    <property type="component" value="Unassembled WGS sequence"/>
</dbReference>
<dbReference type="InterPro" id="IPR029044">
    <property type="entry name" value="Nucleotide-diphossugar_trans"/>
</dbReference>
<keyword evidence="2" id="KW-1133">Transmembrane helix</keyword>
<protein>
    <recommendedName>
        <fullName evidence="5">Glycosyltransferase family 2 protein</fullName>
    </recommendedName>
</protein>
<feature type="transmembrane region" description="Helical" evidence="2">
    <location>
        <begin position="591"/>
        <end position="612"/>
    </location>
</feature>
<proteinExistence type="predicted"/>